<dbReference type="EMBL" id="CAESAJ010000057">
    <property type="protein sequence ID" value="CAB4337256.1"/>
    <property type="molecule type" value="Genomic_DNA"/>
</dbReference>
<evidence type="ECO:0000313" key="3">
    <source>
        <dbReference type="EMBL" id="CAB4337256.1"/>
    </source>
</evidence>
<organism evidence="3">
    <name type="scientific">freshwater metagenome</name>
    <dbReference type="NCBI Taxonomy" id="449393"/>
    <lineage>
        <taxon>unclassified sequences</taxon>
        <taxon>metagenomes</taxon>
        <taxon>ecological metagenomes</taxon>
    </lineage>
</organism>
<keyword evidence="1" id="KW-0175">Coiled coil</keyword>
<reference evidence="3" key="1">
    <citation type="submission" date="2020-05" db="EMBL/GenBank/DDBJ databases">
        <authorList>
            <person name="Chiriac C."/>
            <person name="Salcher M."/>
            <person name="Ghai R."/>
            <person name="Kavagutti S V."/>
        </authorList>
    </citation>
    <scope>NUCLEOTIDE SEQUENCE</scope>
</reference>
<accession>A0A6J5Z6U6</accession>
<feature type="region of interest" description="Disordered" evidence="2">
    <location>
        <begin position="82"/>
        <end position="104"/>
    </location>
</feature>
<name>A0A6J5Z6U6_9ZZZZ</name>
<dbReference type="AlphaFoldDB" id="A0A6J5Z6U6"/>
<protein>
    <submittedName>
        <fullName evidence="3">Unannotated protein</fullName>
    </submittedName>
</protein>
<proteinExistence type="predicted"/>
<gene>
    <name evidence="3" type="ORF">UFOPK3770_00664</name>
</gene>
<evidence type="ECO:0000256" key="2">
    <source>
        <dbReference type="SAM" id="MobiDB-lite"/>
    </source>
</evidence>
<evidence type="ECO:0000256" key="1">
    <source>
        <dbReference type="SAM" id="Coils"/>
    </source>
</evidence>
<feature type="coiled-coil region" evidence="1">
    <location>
        <begin position="18"/>
        <end position="52"/>
    </location>
</feature>
<sequence>MIAIRIAMFGRTSAATRLHILRGRRARLEERLQQMQNNLVKGRERLDAYTLELQQHGLDSLQREVQWLGELISKEEAGGLAATTNLPAQGQLKPRPTEGGLSSQ</sequence>